<feature type="compositionally biased region" description="Basic and acidic residues" evidence="1">
    <location>
        <begin position="210"/>
        <end position="237"/>
    </location>
</feature>
<gene>
    <name evidence="2" type="ORF">ACAT0790_LOCUS56816</name>
</gene>
<protein>
    <submittedName>
        <fullName evidence="2">Uncharacterized protein</fullName>
    </submittedName>
</protein>
<evidence type="ECO:0000256" key="1">
    <source>
        <dbReference type="SAM" id="MobiDB-lite"/>
    </source>
</evidence>
<reference evidence="2" key="1">
    <citation type="submission" date="2021-01" db="EMBL/GenBank/DDBJ databases">
        <authorList>
            <person name="Corre E."/>
            <person name="Pelletier E."/>
            <person name="Niang G."/>
            <person name="Scheremetjew M."/>
            <person name="Finn R."/>
            <person name="Kale V."/>
            <person name="Holt S."/>
            <person name="Cochrane G."/>
            <person name="Meng A."/>
            <person name="Brown T."/>
            <person name="Cohen L."/>
        </authorList>
    </citation>
    <scope>NUCLEOTIDE SEQUENCE</scope>
    <source>
        <strain evidence="2">OF101</strain>
    </source>
</reference>
<dbReference type="EMBL" id="HBGE01095435">
    <property type="protein sequence ID" value="CAD9180044.1"/>
    <property type="molecule type" value="Transcribed_RNA"/>
</dbReference>
<accession>A0A7S1RZM9</accession>
<proteinExistence type="predicted"/>
<name>A0A7S1RZM9_ALECA</name>
<feature type="compositionally biased region" description="Basic residues" evidence="1">
    <location>
        <begin position="238"/>
        <end position="251"/>
    </location>
</feature>
<dbReference type="AlphaFoldDB" id="A0A7S1RZM9"/>
<organism evidence="2">
    <name type="scientific">Alexandrium catenella</name>
    <name type="common">Red tide dinoflagellate</name>
    <name type="synonym">Gonyaulax catenella</name>
    <dbReference type="NCBI Taxonomy" id="2925"/>
    <lineage>
        <taxon>Eukaryota</taxon>
        <taxon>Sar</taxon>
        <taxon>Alveolata</taxon>
        <taxon>Dinophyceae</taxon>
        <taxon>Gonyaulacales</taxon>
        <taxon>Pyrocystaceae</taxon>
        <taxon>Alexandrium</taxon>
    </lineage>
</organism>
<sequence length="276" mass="31171">MDLQALLAAASGLLGSGSTSVSSQPAQSLPVHSPALLADPAYAAQIAANPFLANPAYVQAAAIASSSIQGIDPDVQELADHFGLDERITKQLDNEMKNRQDTFEGDLLALWDILEHARSPPGLLSVKIKEMQAGTFVGQPTIDKDIKEFQKMYKLDDQATRKLAEVLHNRKETREQDIELMHRHLETSNKPSARVMMMLGKLRSGEPLPEPDKRIAPGSYLDRKEREKERDKEEARGARGRSRDRRRSGRSRSRENRKSRSRDRRRSRSRDRRDRK</sequence>
<feature type="region of interest" description="Disordered" evidence="1">
    <location>
        <begin position="202"/>
        <end position="276"/>
    </location>
</feature>
<feature type="compositionally biased region" description="Basic residues" evidence="1">
    <location>
        <begin position="259"/>
        <end position="276"/>
    </location>
</feature>
<evidence type="ECO:0000313" key="2">
    <source>
        <dbReference type="EMBL" id="CAD9180044.1"/>
    </source>
</evidence>